<gene>
    <name evidence="3" type="ORF">H7J73_21765</name>
</gene>
<accession>A0ABT3CHE0</accession>
<dbReference type="Gene3D" id="3.40.50.1820">
    <property type="entry name" value="alpha/beta hydrolase"/>
    <property type="match status" value="1"/>
</dbReference>
<organism evidence="3 4">
    <name type="scientific">Mycolicibacterium komossense</name>
    <dbReference type="NCBI Taxonomy" id="1779"/>
    <lineage>
        <taxon>Bacteria</taxon>
        <taxon>Bacillati</taxon>
        <taxon>Actinomycetota</taxon>
        <taxon>Actinomycetes</taxon>
        <taxon>Mycobacteriales</taxon>
        <taxon>Mycobacteriaceae</taxon>
        <taxon>Mycolicibacterium</taxon>
    </lineage>
</organism>
<comment type="caution">
    <text evidence="3">The sequence shown here is derived from an EMBL/GenBank/DDBJ whole genome shotgun (WGS) entry which is preliminary data.</text>
</comment>
<dbReference type="GO" id="GO:0016787">
    <property type="term" value="F:hydrolase activity"/>
    <property type="evidence" value="ECO:0007669"/>
    <property type="project" value="UniProtKB-KW"/>
</dbReference>
<proteinExistence type="predicted"/>
<dbReference type="InterPro" id="IPR050300">
    <property type="entry name" value="GDXG_lipolytic_enzyme"/>
</dbReference>
<feature type="domain" description="Alpha/beta hydrolase fold-3" evidence="2">
    <location>
        <begin position="120"/>
        <end position="327"/>
    </location>
</feature>
<dbReference type="InterPro" id="IPR029058">
    <property type="entry name" value="AB_hydrolase_fold"/>
</dbReference>
<reference evidence="3 4" key="1">
    <citation type="journal article" date="2022" name="BMC Genomics">
        <title>Comparative genome analysis of mycobacteria focusing on tRNA and non-coding RNA.</title>
        <authorList>
            <person name="Behra P.R.K."/>
            <person name="Pettersson B.M.F."/>
            <person name="Ramesh M."/>
            <person name="Das S."/>
            <person name="Dasgupta S."/>
            <person name="Kirsebom L.A."/>
        </authorList>
    </citation>
    <scope>NUCLEOTIDE SEQUENCE [LARGE SCALE GENOMIC DNA]</scope>
    <source>
        <strain evidence="3 4">DSM 44078</strain>
    </source>
</reference>
<evidence type="ECO:0000313" key="4">
    <source>
        <dbReference type="Proteomes" id="UP001526201"/>
    </source>
</evidence>
<keyword evidence="1 3" id="KW-0378">Hydrolase</keyword>
<evidence type="ECO:0000259" key="2">
    <source>
        <dbReference type="Pfam" id="PF07859"/>
    </source>
</evidence>
<dbReference type="PANTHER" id="PTHR48081">
    <property type="entry name" value="AB HYDROLASE SUPERFAMILY PROTEIN C4A8.06C"/>
    <property type="match status" value="1"/>
</dbReference>
<keyword evidence="4" id="KW-1185">Reference proteome</keyword>
<protein>
    <submittedName>
        <fullName evidence="3">Alpha/beta hydrolase</fullName>
    </submittedName>
</protein>
<dbReference type="Pfam" id="PF07859">
    <property type="entry name" value="Abhydrolase_3"/>
    <property type="match status" value="1"/>
</dbReference>
<dbReference type="Proteomes" id="UP001526201">
    <property type="component" value="Unassembled WGS sequence"/>
</dbReference>
<dbReference type="SUPFAM" id="SSF53474">
    <property type="entry name" value="alpha/beta-Hydrolases"/>
    <property type="match status" value="1"/>
</dbReference>
<dbReference type="InterPro" id="IPR013094">
    <property type="entry name" value="AB_hydrolase_3"/>
</dbReference>
<sequence>MDMRTPGVLRAITRATPAIAAVLPDPVKRLLSGKRAVVVDGNTLDPTLQFFLAGERALGLTGLVVDHDVARTRAMTHDSCVTLGGPSAEVGVQTLSLPGPAGPIGARHYRPNDRGATALLVYFHGGGFVFGDLDSVDAFCRRVCDGAGVHVLSVDYRLAPEHKAPAAVEDAEAAFRWAVEHAAELGADPDRVAVGGDSAGGALAAVVSQLARDGGGTAPCLQLLLYPITELNAQTRSRTLFADGFLLTRSDMDFFHRQYLDGSDLDPTDPRISPMLTEDLAGLPPAVVVTAGFDPLRDEGNNYAAALAAAGVPVDLREQRSMIHAFINLGGLGGGCDRSIGDIVSALKDHLQRS</sequence>
<name>A0ABT3CHE0_9MYCO</name>
<dbReference type="EMBL" id="JACKTY010000033">
    <property type="protein sequence ID" value="MCV7228646.1"/>
    <property type="molecule type" value="Genomic_DNA"/>
</dbReference>
<evidence type="ECO:0000313" key="3">
    <source>
        <dbReference type="EMBL" id="MCV7228646.1"/>
    </source>
</evidence>
<evidence type="ECO:0000256" key="1">
    <source>
        <dbReference type="ARBA" id="ARBA00022801"/>
    </source>
</evidence>
<dbReference type="PANTHER" id="PTHR48081:SF8">
    <property type="entry name" value="ALPHA_BETA HYDROLASE FOLD-3 DOMAIN-CONTAINING PROTEIN-RELATED"/>
    <property type="match status" value="1"/>
</dbReference>